<feature type="transmembrane region" description="Helical" evidence="2">
    <location>
        <begin position="332"/>
        <end position="356"/>
    </location>
</feature>
<dbReference type="Pfam" id="PF07690">
    <property type="entry name" value="MFS_1"/>
    <property type="match status" value="1"/>
</dbReference>
<proteinExistence type="predicted"/>
<dbReference type="AlphaFoldDB" id="S0FJ33"/>
<protein>
    <submittedName>
        <fullName evidence="3">Major Facilitator Superfamily</fullName>
    </submittedName>
</protein>
<keyword evidence="4" id="KW-1185">Reference proteome</keyword>
<feature type="transmembrane region" description="Helical" evidence="2">
    <location>
        <begin position="242"/>
        <end position="267"/>
    </location>
</feature>
<evidence type="ECO:0000256" key="2">
    <source>
        <dbReference type="SAM" id="Phobius"/>
    </source>
</evidence>
<keyword evidence="2" id="KW-1133">Transmembrane helix</keyword>
<dbReference type="InterPro" id="IPR052528">
    <property type="entry name" value="Sugar_transport-like"/>
</dbReference>
<evidence type="ECO:0000313" key="4">
    <source>
        <dbReference type="Proteomes" id="UP000014155"/>
    </source>
</evidence>
<feature type="transmembrane region" description="Helical" evidence="2">
    <location>
        <begin position="368"/>
        <end position="392"/>
    </location>
</feature>
<reference evidence="3 4" key="1">
    <citation type="journal article" date="2013" name="Genome Announc.">
        <title>Draft Genome Sequence of the Cellulolytic, Mesophilic, Anaerobic Bacterium Clostridium termitidis Strain CT1112 (DSM 5398).</title>
        <authorList>
            <person name="Lal S."/>
            <person name="Ramachandran U."/>
            <person name="Zhang X."/>
            <person name="Munir R."/>
            <person name="Sparling R."/>
            <person name="Levin D.B."/>
        </authorList>
    </citation>
    <scope>NUCLEOTIDE SEQUENCE [LARGE SCALE GENOMIC DNA]</scope>
    <source>
        <strain evidence="3 4">CT1112</strain>
    </source>
</reference>
<name>S0FJ33_RUMCE</name>
<dbReference type="Proteomes" id="UP000014155">
    <property type="component" value="Unassembled WGS sequence"/>
</dbReference>
<keyword evidence="2" id="KW-0812">Transmembrane</keyword>
<feature type="transmembrane region" description="Helical" evidence="2">
    <location>
        <begin position="61"/>
        <end position="79"/>
    </location>
</feature>
<organism evidence="3 4">
    <name type="scientific">Ruminiclostridium cellobioparum subsp. termitidis CT1112</name>
    <dbReference type="NCBI Taxonomy" id="1195236"/>
    <lineage>
        <taxon>Bacteria</taxon>
        <taxon>Bacillati</taxon>
        <taxon>Bacillota</taxon>
        <taxon>Clostridia</taxon>
        <taxon>Eubacteriales</taxon>
        <taxon>Oscillospiraceae</taxon>
        <taxon>Ruminiclostridium</taxon>
    </lineage>
</organism>
<feature type="transmembrane region" description="Helical" evidence="2">
    <location>
        <begin position="305"/>
        <end position="326"/>
    </location>
</feature>
<dbReference type="EMBL" id="AORV01000035">
    <property type="protein sequence ID" value="EMS71717.1"/>
    <property type="molecule type" value="Genomic_DNA"/>
</dbReference>
<dbReference type="PATRIC" id="fig|1195236.3.peg.2799"/>
<evidence type="ECO:0000256" key="1">
    <source>
        <dbReference type="ARBA" id="ARBA00004651"/>
    </source>
</evidence>
<feature type="transmembrane region" description="Helical" evidence="2">
    <location>
        <begin position="164"/>
        <end position="181"/>
    </location>
</feature>
<comment type="subcellular location">
    <subcellularLocation>
        <location evidence="1">Cell membrane</location>
        <topology evidence="1">Multi-pass membrane protein</topology>
    </subcellularLocation>
</comment>
<dbReference type="InterPro" id="IPR011701">
    <property type="entry name" value="MFS"/>
</dbReference>
<dbReference type="GO" id="GO:0005886">
    <property type="term" value="C:plasma membrane"/>
    <property type="evidence" value="ECO:0007669"/>
    <property type="project" value="UniProtKB-SubCell"/>
</dbReference>
<evidence type="ECO:0000313" key="3">
    <source>
        <dbReference type="EMBL" id="EMS71717.1"/>
    </source>
</evidence>
<dbReference type="SUPFAM" id="SSF103473">
    <property type="entry name" value="MFS general substrate transporter"/>
    <property type="match status" value="1"/>
</dbReference>
<feature type="transmembrane region" description="Helical" evidence="2">
    <location>
        <begin position="91"/>
        <end position="113"/>
    </location>
</feature>
<accession>S0FJ33</accession>
<feature type="transmembrane region" description="Helical" evidence="2">
    <location>
        <begin position="412"/>
        <end position="432"/>
    </location>
</feature>
<dbReference type="InterPro" id="IPR036259">
    <property type="entry name" value="MFS_trans_sf"/>
</dbReference>
<dbReference type="eggNOG" id="COG2211">
    <property type="taxonomic scope" value="Bacteria"/>
</dbReference>
<feature type="transmembrane region" description="Helical" evidence="2">
    <location>
        <begin position="273"/>
        <end position="296"/>
    </location>
</feature>
<dbReference type="STRING" id="1195236.CTER_2484"/>
<feature type="transmembrane region" description="Helical" evidence="2">
    <location>
        <begin position="119"/>
        <end position="143"/>
    </location>
</feature>
<dbReference type="GO" id="GO:0022857">
    <property type="term" value="F:transmembrane transporter activity"/>
    <property type="evidence" value="ECO:0007669"/>
    <property type="project" value="InterPro"/>
</dbReference>
<dbReference type="Gene3D" id="1.20.1250.20">
    <property type="entry name" value="MFS general substrate transporter like domains"/>
    <property type="match status" value="2"/>
</dbReference>
<sequence length="441" mass="48957">MKLSEKIGRLYFNRENLSEIEMARSRNLSVYEGCTARSILTLTSGSFLVGFAGYLGASDQIAGIVSAIPVFAGIITVFSPLMFERMANRKFITILFCLLGRLMLGTMIVIPFIDIPNSQQIALLIGMFLTANLFLAAMMPSATTWLLKITPESIRGAYYGRREAIVLGAVTIVTLVMGQVLDKFDRAGYQLRGFIILYIFVIIITLVNFIIFSGMKEPPNEILKTDISVINIFRIPLKNKKYMTISILMAVWNFGYQLAFPFTSVYMVSTLKLGYGLITIMAVLASLTSVVSVYFWGRLADRKSWLYLMNLMILIQITSFFIWFFINKSTAAILLPLAHILGGAAIGGINISLNNLQYTFSPPDNKTVFLGFSSAVNGVIGFTGTLAGSYFLTLSEKLEFKVWNLSVGSMQMIFLIAGITLFSGVVFVHNIMKSEAFKVTL</sequence>
<dbReference type="PANTHER" id="PTHR23526:SF2">
    <property type="entry name" value="MAJOR FACILITATOR SUPERFAMILY (MFS) PROFILE DOMAIN-CONTAINING PROTEIN"/>
    <property type="match status" value="1"/>
</dbReference>
<comment type="caution">
    <text evidence="3">The sequence shown here is derived from an EMBL/GenBank/DDBJ whole genome shotgun (WGS) entry which is preliminary data.</text>
</comment>
<dbReference type="PANTHER" id="PTHR23526">
    <property type="entry name" value="INTEGRAL MEMBRANE TRANSPORT PROTEIN-RELATED"/>
    <property type="match status" value="1"/>
</dbReference>
<feature type="transmembrane region" description="Helical" evidence="2">
    <location>
        <begin position="34"/>
        <end position="55"/>
    </location>
</feature>
<keyword evidence="2" id="KW-0472">Membrane</keyword>
<dbReference type="RefSeq" id="WP_004626131.1">
    <property type="nucleotide sequence ID" value="NZ_AORV01000035.1"/>
</dbReference>
<feature type="transmembrane region" description="Helical" evidence="2">
    <location>
        <begin position="193"/>
        <end position="214"/>
    </location>
</feature>
<gene>
    <name evidence="3" type="ORF">CTER_2484</name>
</gene>